<proteinExistence type="predicted"/>
<dbReference type="AlphaFoldDB" id="A0A5D4MCK8"/>
<dbReference type="Proteomes" id="UP000325182">
    <property type="component" value="Unassembled WGS sequence"/>
</dbReference>
<evidence type="ECO:0000256" key="1">
    <source>
        <dbReference type="SAM" id="Phobius"/>
    </source>
</evidence>
<organism evidence="2 3">
    <name type="scientific">Rossellomorea vietnamensis</name>
    <dbReference type="NCBI Taxonomy" id="218284"/>
    <lineage>
        <taxon>Bacteria</taxon>
        <taxon>Bacillati</taxon>
        <taxon>Bacillota</taxon>
        <taxon>Bacilli</taxon>
        <taxon>Bacillales</taxon>
        <taxon>Bacillaceae</taxon>
        <taxon>Rossellomorea</taxon>
    </lineage>
</organism>
<protein>
    <submittedName>
        <fullName evidence="2">Uncharacterized protein</fullName>
    </submittedName>
</protein>
<accession>A0A5D4MCK8</accession>
<reference evidence="2 3" key="1">
    <citation type="submission" date="2019-08" db="EMBL/GenBank/DDBJ databases">
        <title>Bacillus genomes from the desert of Cuatro Cienegas, Coahuila.</title>
        <authorList>
            <person name="Olmedo-Alvarez G."/>
        </authorList>
    </citation>
    <scope>NUCLEOTIDE SEQUENCE [LARGE SCALE GENOMIC DNA]</scope>
    <source>
        <strain evidence="2 3">CH128b_4D</strain>
    </source>
</reference>
<comment type="caution">
    <text evidence="2">The sequence shown here is derived from an EMBL/GenBank/DDBJ whole genome shotgun (WGS) entry which is preliminary data.</text>
</comment>
<evidence type="ECO:0000313" key="3">
    <source>
        <dbReference type="Proteomes" id="UP000325182"/>
    </source>
</evidence>
<dbReference type="EMBL" id="VTEG01000006">
    <property type="protein sequence ID" value="TYR99228.1"/>
    <property type="molecule type" value="Genomic_DNA"/>
</dbReference>
<evidence type="ECO:0000313" key="2">
    <source>
        <dbReference type="EMBL" id="TYR99228.1"/>
    </source>
</evidence>
<dbReference type="RefSeq" id="WP_113927875.1">
    <property type="nucleotide sequence ID" value="NZ_VTEG01000006.1"/>
</dbReference>
<sequence>MKKHFSFTLIAVGFLVCLLFLLELIGEFSPNIEGIFLTFGIPWRYPFLIALLAFSLSYWLKGSFSGLSRVGMFIFFAGSLIFIALYTIAFFSIVIH</sequence>
<name>A0A5D4MCK8_9BACI</name>
<keyword evidence="1" id="KW-0812">Transmembrane</keyword>
<gene>
    <name evidence="2" type="ORF">FZC84_10730</name>
</gene>
<feature type="transmembrane region" description="Helical" evidence="1">
    <location>
        <begin position="72"/>
        <end position="95"/>
    </location>
</feature>
<keyword evidence="1" id="KW-1133">Transmembrane helix</keyword>
<keyword evidence="1" id="KW-0472">Membrane</keyword>
<feature type="transmembrane region" description="Helical" evidence="1">
    <location>
        <begin position="42"/>
        <end position="60"/>
    </location>
</feature>